<keyword evidence="2" id="KW-0472">Membrane</keyword>
<keyword evidence="2" id="KW-0812">Transmembrane</keyword>
<keyword evidence="4" id="KW-1185">Reference proteome</keyword>
<organism evidence="3 4">
    <name type="scientific">Micromonospora endolithica</name>
    <dbReference type="NCBI Taxonomy" id="230091"/>
    <lineage>
        <taxon>Bacteria</taxon>
        <taxon>Bacillati</taxon>
        <taxon>Actinomycetota</taxon>
        <taxon>Actinomycetes</taxon>
        <taxon>Micromonosporales</taxon>
        <taxon>Micromonosporaceae</taxon>
        <taxon>Micromonospora</taxon>
    </lineage>
</organism>
<feature type="region of interest" description="Disordered" evidence="1">
    <location>
        <begin position="122"/>
        <end position="142"/>
    </location>
</feature>
<reference evidence="3 4" key="1">
    <citation type="journal article" date="2004" name="Syst. Appl. Microbiol.">
        <title>Cryptoendolithic actinomycetes from antarctic sandstone rock samples: Micromonospora endolithica sp. nov. and two isolates related to Micromonospora coerulea Jensen 1932.</title>
        <authorList>
            <person name="Hirsch P."/>
            <person name="Mevs U."/>
            <person name="Kroppenstedt R.M."/>
            <person name="Schumann P."/>
            <person name="Stackebrandt E."/>
        </authorList>
    </citation>
    <scope>NUCLEOTIDE SEQUENCE [LARGE SCALE GENOMIC DNA]</scope>
    <source>
        <strain evidence="3 4">JCM 12677</strain>
    </source>
</reference>
<evidence type="ECO:0000313" key="4">
    <source>
        <dbReference type="Proteomes" id="UP000281726"/>
    </source>
</evidence>
<feature type="transmembrane region" description="Helical" evidence="2">
    <location>
        <begin position="511"/>
        <end position="529"/>
    </location>
</feature>
<dbReference type="Proteomes" id="UP000281726">
    <property type="component" value="Unassembled WGS sequence"/>
</dbReference>
<keyword evidence="2" id="KW-1133">Transmembrane helix</keyword>
<evidence type="ECO:0000256" key="2">
    <source>
        <dbReference type="SAM" id="Phobius"/>
    </source>
</evidence>
<comment type="caution">
    <text evidence="3">The sequence shown here is derived from an EMBL/GenBank/DDBJ whole genome shotgun (WGS) entry which is preliminary data.</text>
</comment>
<accession>A0A3A9ZQN8</accession>
<feature type="transmembrane region" description="Helical" evidence="2">
    <location>
        <begin position="557"/>
        <end position="576"/>
    </location>
</feature>
<evidence type="ECO:0000256" key="1">
    <source>
        <dbReference type="SAM" id="MobiDB-lite"/>
    </source>
</evidence>
<sequence>MLRRSRDRLRPALENRDRGHVATFGEAVVYFTFVFGSAPVSPHAVAERLLAAEIAETVTSPLDGEVRMAPRYRELVRVIRDAQRLAEASRAVTGGHWAGWARKHPLLAAQLAISLLSRKMRSTTRRPADRNEDDEVDSHEDVETKMLRVVDEVNESVAHRQALNAIQHAREREMYQAAYLESEPYLRLTLRRVNFGLSGFSDQDKLAEGQQGDVLLLVHRSGVLQLTIAVRMPQGLNTDQLIPRTIASGVGLRWTEVVEPVMEAASRKGGYDPRRWPGNWLAEIQEGTRWRRIVHADPASLVDLFRLYQDAIVEASGIDPGDEWFCHPLVCVDRLGCCATEVLWTRRHREELNGILLRYEGYRGLRESARLKLPADSSIRDRDSVWHGHASTTLISWDQERKRFDNHLSALLLVENFLLQYWQLRAVNASLEAAGTQPTGTVARDLQRRLIFGLQEFHRSALAYGDAQDTVRALLQSSGAERMRALLGERLAQLGSIVAAERAERSAARSTAAAVAAFAAAVVFGLPAIDQTFTIIKATPDNGVAGWLTEAGAAASFVAYLGVLAALLVALVLYGLPRRRPRPRRIRPAGLEWPGGTIRVVRRDRRDSEKTGEGSALKPTAGGREGQRWPAGSKDDVG</sequence>
<name>A0A3A9ZQN8_9ACTN</name>
<feature type="region of interest" description="Disordered" evidence="1">
    <location>
        <begin position="602"/>
        <end position="638"/>
    </location>
</feature>
<dbReference type="AlphaFoldDB" id="A0A3A9ZQN8"/>
<protein>
    <submittedName>
        <fullName evidence="3">Uncharacterized protein</fullName>
    </submittedName>
</protein>
<dbReference type="EMBL" id="RBAK01000001">
    <property type="protein sequence ID" value="RKN50560.1"/>
    <property type="molecule type" value="Genomic_DNA"/>
</dbReference>
<evidence type="ECO:0000313" key="3">
    <source>
        <dbReference type="EMBL" id="RKN50560.1"/>
    </source>
</evidence>
<proteinExistence type="predicted"/>
<gene>
    <name evidence="3" type="ORF">D7223_01945</name>
</gene>